<evidence type="ECO:0000313" key="3">
    <source>
        <dbReference type="EMBL" id="ERS93524.1"/>
    </source>
</evidence>
<organism evidence="3 4">
    <name type="scientific">Staphylococcus simulans UMC-CNS-990</name>
    <dbReference type="NCBI Taxonomy" id="1405498"/>
    <lineage>
        <taxon>Bacteria</taxon>
        <taxon>Bacillati</taxon>
        <taxon>Bacillota</taxon>
        <taxon>Bacilli</taxon>
        <taxon>Bacillales</taxon>
        <taxon>Staphylococcaceae</taxon>
        <taxon>Staphylococcus</taxon>
    </lineage>
</organism>
<feature type="domain" description="HTH araC/xylS-type" evidence="2">
    <location>
        <begin position="151"/>
        <end position="248"/>
    </location>
</feature>
<dbReference type="InterPro" id="IPR018060">
    <property type="entry name" value="HTH_AraC"/>
</dbReference>
<reference evidence="3 4" key="1">
    <citation type="journal article" date="2013" name="Genome Announc.">
        <title>Draft Genome Sequence of Staphylococcus simulans UMC-CNS-990, Isolated from a Case of Chronic Bovine Mastitis.</title>
        <authorList>
            <person name="Calcutt M.J."/>
            <person name="Foecking M.F."/>
            <person name="Hsieh H.Y."/>
            <person name="Perry J."/>
            <person name="Stewart G.C."/>
            <person name="Middleton J.R."/>
        </authorList>
    </citation>
    <scope>NUCLEOTIDE SEQUENCE [LARGE SCALE GENOMIC DNA]</scope>
    <source>
        <strain evidence="3 4">UMC-CNS-990</strain>
    </source>
</reference>
<dbReference type="SMART" id="SM00342">
    <property type="entry name" value="HTH_ARAC"/>
    <property type="match status" value="1"/>
</dbReference>
<accession>A0ABN0PCW5</accession>
<gene>
    <name evidence="3" type="ORF">SSIM_07410</name>
</gene>
<proteinExistence type="predicted"/>
<evidence type="ECO:0000256" key="1">
    <source>
        <dbReference type="ARBA" id="ARBA00023125"/>
    </source>
</evidence>
<comment type="caution">
    <text evidence="3">The sequence shown here is derived from an EMBL/GenBank/DDBJ whole genome shotgun (WGS) entry which is preliminary data.</text>
</comment>
<dbReference type="EMBL" id="AXDY01000005">
    <property type="protein sequence ID" value="ERS93524.1"/>
    <property type="molecule type" value="Genomic_DNA"/>
</dbReference>
<dbReference type="Proteomes" id="UP000017131">
    <property type="component" value="Unassembled WGS sequence"/>
</dbReference>
<keyword evidence="4" id="KW-1185">Reference proteome</keyword>
<name>A0ABN0PCW5_STASI</name>
<evidence type="ECO:0000313" key="4">
    <source>
        <dbReference type="Proteomes" id="UP000017131"/>
    </source>
</evidence>
<dbReference type="Gene3D" id="1.10.10.60">
    <property type="entry name" value="Homeodomain-like"/>
    <property type="match status" value="2"/>
</dbReference>
<keyword evidence="1" id="KW-0238">DNA-binding</keyword>
<dbReference type="PROSITE" id="PS01124">
    <property type="entry name" value="HTH_ARAC_FAMILY_2"/>
    <property type="match status" value="1"/>
</dbReference>
<dbReference type="PANTHER" id="PTHR43280:SF2">
    <property type="entry name" value="HTH-TYPE TRANSCRIPTIONAL REGULATOR EXSA"/>
    <property type="match status" value="1"/>
</dbReference>
<dbReference type="PANTHER" id="PTHR43280">
    <property type="entry name" value="ARAC-FAMILY TRANSCRIPTIONAL REGULATOR"/>
    <property type="match status" value="1"/>
</dbReference>
<protein>
    <recommendedName>
        <fullName evidence="2">HTH araC/xylS-type domain-containing protein</fullName>
    </recommendedName>
</protein>
<sequence>MDYTYNIFTSSVCNFDLMHDNQYITVYFVISGLAKVTIDEIELEYGTGDIFVTTPEMKYSQIQSIDGSIVCLSINKVHFNKYYLRNARNITKTDQTQLSMKKAFMNYIRFMYEEDLFMADINIIKLINYLHIYYSESESYVFNFTTNENVLKAVSHVNHNFKAPLKLSDVAQVLYVNSSFLSRKFKEEMQIGFNEYVRRLKLYKLAEELLIRGNENELWKEYNFASYRTYLKNFKNQFHMSPKEFINQAQYYKRAENMISELIYREALSYLETVNN</sequence>
<evidence type="ECO:0000259" key="2">
    <source>
        <dbReference type="PROSITE" id="PS01124"/>
    </source>
</evidence>